<evidence type="ECO:0000256" key="8">
    <source>
        <dbReference type="ARBA" id="ARBA00023277"/>
    </source>
</evidence>
<feature type="compositionally biased region" description="Acidic residues" evidence="10">
    <location>
        <begin position="751"/>
        <end position="764"/>
    </location>
</feature>
<dbReference type="CDD" id="cd02855">
    <property type="entry name" value="E_set_GBE_prok_N"/>
    <property type="match status" value="1"/>
</dbReference>
<gene>
    <name evidence="9 12" type="primary">glgB</name>
    <name evidence="12" type="ORF">OFY01_02620</name>
</gene>
<dbReference type="InterPro" id="IPR037439">
    <property type="entry name" value="Branching_enzy"/>
</dbReference>
<dbReference type="SUPFAM" id="SSF51011">
    <property type="entry name" value="Glycosyl hydrolase domain"/>
    <property type="match status" value="1"/>
</dbReference>
<evidence type="ECO:0000256" key="7">
    <source>
        <dbReference type="ARBA" id="ARBA00023056"/>
    </source>
</evidence>
<dbReference type="NCBIfam" id="TIGR01515">
    <property type="entry name" value="branching_enzym"/>
    <property type="match status" value="1"/>
</dbReference>
<accession>A0ABT3TPI1</accession>
<dbReference type="EC" id="2.4.1.18" evidence="9"/>
<evidence type="ECO:0000256" key="9">
    <source>
        <dbReference type="HAMAP-Rule" id="MF_00685"/>
    </source>
</evidence>
<comment type="similarity">
    <text evidence="3 9">Belongs to the glycosyl hydrolase 13 family. GlgB subfamily.</text>
</comment>
<dbReference type="CDD" id="cd11322">
    <property type="entry name" value="AmyAc_Glg_BE"/>
    <property type="match status" value="1"/>
</dbReference>
<evidence type="ECO:0000256" key="2">
    <source>
        <dbReference type="ARBA" id="ARBA00004964"/>
    </source>
</evidence>
<keyword evidence="4 9" id="KW-0321">Glycogen metabolism</keyword>
<evidence type="ECO:0000313" key="13">
    <source>
        <dbReference type="Proteomes" id="UP001163064"/>
    </source>
</evidence>
<comment type="function">
    <text evidence="9">Catalyzes the formation of the alpha-1,6-glucosidic linkages in glycogen by scission of a 1,4-alpha-linked oligosaccharide from growing alpha-1,4-glucan chains and the subsequent attachment of the oligosaccharide to the alpha-1,6 position.</text>
</comment>
<dbReference type="NCBIfam" id="NF003811">
    <property type="entry name" value="PRK05402.1"/>
    <property type="match status" value="1"/>
</dbReference>
<feature type="active site" description="Proton donor" evidence="9">
    <location>
        <position position="458"/>
    </location>
</feature>
<dbReference type="SUPFAM" id="SSF51445">
    <property type="entry name" value="(Trans)glycosidases"/>
    <property type="match status" value="1"/>
</dbReference>
<proteinExistence type="inferred from homology"/>
<name>A0ABT3TPI1_9ACTN</name>
<keyword evidence="13" id="KW-1185">Reference proteome</keyword>
<evidence type="ECO:0000256" key="6">
    <source>
        <dbReference type="ARBA" id="ARBA00022679"/>
    </source>
</evidence>
<evidence type="ECO:0000256" key="10">
    <source>
        <dbReference type="SAM" id="MobiDB-lite"/>
    </source>
</evidence>
<dbReference type="InterPro" id="IPR013780">
    <property type="entry name" value="Glyco_hydro_b"/>
</dbReference>
<protein>
    <recommendedName>
        <fullName evidence="9">1,4-alpha-glucan branching enzyme GlgB</fullName>
        <ecNumber evidence="9">2.4.1.18</ecNumber>
    </recommendedName>
    <alternativeName>
        <fullName evidence="9">1,4-alpha-D-glucan:1,4-alpha-D-glucan 6-glucosyl-transferase</fullName>
    </alternativeName>
    <alternativeName>
        <fullName evidence="9">Alpha-(1-&gt;4)-glucan branching enzyme</fullName>
    </alternativeName>
    <alternativeName>
        <fullName evidence="9">Glycogen branching enzyme</fullName>
        <shortName evidence="9">BE</shortName>
    </alternativeName>
</protein>
<dbReference type="HAMAP" id="MF_00685">
    <property type="entry name" value="GlgB"/>
    <property type="match status" value="1"/>
</dbReference>
<dbReference type="Pfam" id="PF02806">
    <property type="entry name" value="Alpha-amylase_C"/>
    <property type="match status" value="1"/>
</dbReference>
<evidence type="ECO:0000313" key="12">
    <source>
        <dbReference type="EMBL" id="MCX3058680.1"/>
    </source>
</evidence>
<comment type="subunit">
    <text evidence="9">Monomer.</text>
</comment>
<dbReference type="InterPro" id="IPR006407">
    <property type="entry name" value="GlgB"/>
</dbReference>
<organism evidence="12 13">
    <name type="scientific">Streptomyces beihaiensis</name>
    <dbReference type="NCBI Taxonomy" id="2984495"/>
    <lineage>
        <taxon>Bacteria</taxon>
        <taxon>Bacillati</taxon>
        <taxon>Actinomycetota</taxon>
        <taxon>Actinomycetes</taxon>
        <taxon>Kitasatosporales</taxon>
        <taxon>Streptomycetaceae</taxon>
        <taxon>Streptomyces</taxon>
    </lineage>
</organism>
<keyword evidence="7 9" id="KW-0320">Glycogen biosynthesis</keyword>
<sequence length="764" mass="84954">MPATATTAVTGLHDADLDRILAGAHHDPHGLLGAHRTGDGRTVVRALKPLAHSVVAVRDTGERAELVHQRDGLFAGTLPGEGPYHFLVDYGDGRALLHHDGYRFPPTLGEIDLHLISEGRHELLWRVLGSHVRTLDGVTGTSFAVWAPNAQGVRVMGDFNGWDGVAHPLRSLGSSGVWELFVPGVAAGTRYKYEIHTRDGRLLQKADPLARATEPPPATASVVHVSTYDWRDARWMARRGGEDCHARPMSVYEVHLPSWRPGLTYRELADELPAYVARLGFTHIELMPVMEHPFGGSWGYQVTGFYAPTARLGDPDDLRCLVDAFHAAGIGVILDWVPAHFPKDDFALSQFDGEPLYEPSDPRRAHHPDWGTLEFDHGRREVRNFLVASAVYWCTEFHVDALRVDAVASLLYLDYSRPPGGWSPNEHGGHENLDAVAFLQELTDTVRRTAPGALTIAEESTSWPGVTRPTYEVGEDGFGGLGFDLKWNLGWMHDTLRYLAREPVHRAWHQDDITFAMVYAYSEHFLLPLSHDEVVHGKGALVAKSPGDWWQRRATLRALYAFMWSHPGKQLIFMGQEFGQGDEFDHDAGPQWWVLDDDWPAHADHRGIRRLVRDLNRRYLATPALWQLDADPAGFAWIDASHAEANVVSFVRRDADGRPLVVVANFSPVVRTGYRVGLPGAARRWREVLNTDAAEYGGGGVCAPGPIRAEPTAWHGHDRSAALTLPPLGVVWLHPVGEEAEEPVRDKNEYECECEDEGEEDDDA</sequence>
<dbReference type="Gene3D" id="3.20.20.80">
    <property type="entry name" value="Glycosidases"/>
    <property type="match status" value="1"/>
</dbReference>
<evidence type="ECO:0000259" key="11">
    <source>
        <dbReference type="SMART" id="SM00642"/>
    </source>
</evidence>
<dbReference type="InterPro" id="IPR006047">
    <property type="entry name" value="GH13_cat_dom"/>
</dbReference>
<dbReference type="SMART" id="SM00642">
    <property type="entry name" value="Aamy"/>
    <property type="match status" value="1"/>
</dbReference>
<evidence type="ECO:0000256" key="3">
    <source>
        <dbReference type="ARBA" id="ARBA00009000"/>
    </source>
</evidence>
<keyword evidence="6 9" id="KW-0808">Transferase</keyword>
<dbReference type="Pfam" id="PF02922">
    <property type="entry name" value="CBM_48"/>
    <property type="match status" value="1"/>
</dbReference>
<dbReference type="EMBL" id="JAPHNL010000014">
    <property type="protein sequence ID" value="MCX3058680.1"/>
    <property type="molecule type" value="Genomic_DNA"/>
</dbReference>
<evidence type="ECO:0000256" key="5">
    <source>
        <dbReference type="ARBA" id="ARBA00022676"/>
    </source>
</evidence>
<dbReference type="InterPro" id="IPR054169">
    <property type="entry name" value="GlgB_N"/>
</dbReference>
<dbReference type="Pfam" id="PF22019">
    <property type="entry name" value="GlgB_N"/>
    <property type="match status" value="1"/>
</dbReference>
<comment type="pathway">
    <text evidence="2 9">Glycan biosynthesis; glycogen biosynthesis.</text>
</comment>
<dbReference type="PANTHER" id="PTHR43651:SF3">
    <property type="entry name" value="1,4-ALPHA-GLUCAN-BRANCHING ENZYME"/>
    <property type="match status" value="1"/>
</dbReference>
<comment type="catalytic activity">
    <reaction evidence="1 9">
        <text>Transfers a segment of a (1-&gt;4)-alpha-D-glucan chain to a primary hydroxy group in a similar glucan chain.</text>
        <dbReference type="EC" id="2.4.1.18"/>
    </reaction>
</comment>
<dbReference type="PIRSF" id="PIRSF000463">
    <property type="entry name" value="GlgB"/>
    <property type="match status" value="1"/>
</dbReference>
<dbReference type="InterPro" id="IPR014756">
    <property type="entry name" value="Ig_E-set"/>
</dbReference>
<comment type="caution">
    <text evidence="12">The sequence shown here is derived from an EMBL/GenBank/DDBJ whole genome shotgun (WGS) entry which is preliminary data.</text>
</comment>
<evidence type="ECO:0000256" key="1">
    <source>
        <dbReference type="ARBA" id="ARBA00000826"/>
    </source>
</evidence>
<dbReference type="InterPro" id="IPR013783">
    <property type="entry name" value="Ig-like_fold"/>
</dbReference>
<dbReference type="InterPro" id="IPR004193">
    <property type="entry name" value="Glyco_hydro_13_N"/>
</dbReference>
<dbReference type="InterPro" id="IPR044143">
    <property type="entry name" value="GlgB_N_E_set_prok"/>
</dbReference>
<feature type="active site" description="Nucleophile" evidence="9">
    <location>
        <position position="405"/>
    </location>
</feature>
<dbReference type="NCBIfam" id="NF008967">
    <property type="entry name" value="PRK12313.1"/>
    <property type="match status" value="1"/>
</dbReference>
<dbReference type="InterPro" id="IPR006048">
    <property type="entry name" value="A-amylase/branching_C"/>
</dbReference>
<feature type="domain" description="Glycosyl hydrolase family 13 catalytic" evidence="11">
    <location>
        <begin position="253"/>
        <end position="618"/>
    </location>
</feature>
<dbReference type="Gene3D" id="2.60.40.10">
    <property type="entry name" value="Immunoglobulins"/>
    <property type="match status" value="2"/>
</dbReference>
<dbReference type="SUPFAM" id="SSF81296">
    <property type="entry name" value="E set domains"/>
    <property type="match status" value="1"/>
</dbReference>
<dbReference type="Proteomes" id="UP001163064">
    <property type="component" value="Unassembled WGS sequence"/>
</dbReference>
<dbReference type="PANTHER" id="PTHR43651">
    <property type="entry name" value="1,4-ALPHA-GLUCAN-BRANCHING ENZYME"/>
    <property type="match status" value="1"/>
</dbReference>
<evidence type="ECO:0000256" key="4">
    <source>
        <dbReference type="ARBA" id="ARBA00022600"/>
    </source>
</evidence>
<keyword evidence="8 9" id="KW-0119">Carbohydrate metabolism</keyword>
<dbReference type="Pfam" id="PF00128">
    <property type="entry name" value="Alpha-amylase"/>
    <property type="match status" value="1"/>
</dbReference>
<dbReference type="GO" id="GO:0003844">
    <property type="term" value="F:1,4-alpha-glucan branching enzyme activity"/>
    <property type="evidence" value="ECO:0007669"/>
    <property type="project" value="UniProtKB-EC"/>
</dbReference>
<reference evidence="12" key="1">
    <citation type="submission" date="2022-10" db="EMBL/GenBank/DDBJ databases">
        <title>Streptomyces beihaiensis sp. nov., a chitin degrading actinobacterium, isolated from shrimp pond soil.</title>
        <authorList>
            <person name="Xie J."/>
            <person name="Shen N."/>
        </authorList>
    </citation>
    <scope>NUCLEOTIDE SEQUENCE</scope>
    <source>
        <strain evidence="12">GXMU-J5</strain>
    </source>
</reference>
<dbReference type="Gene3D" id="2.60.40.1180">
    <property type="entry name" value="Golgi alpha-mannosidase II"/>
    <property type="match status" value="1"/>
</dbReference>
<keyword evidence="5 9" id="KW-0328">Glycosyltransferase</keyword>
<dbReference type="InterPro" id="IPR017853">
    <property type="entry name" value="GH"/>
</dbReference>
<feature type="region of interest" description="Disordered" evidence="10">
    <location>
        <begin position="738"/>
        <end position="764"/>
    </location>
</feature>